<comment type="caution">
    <text evidence="12">The sequence shown here is derived from an EMBL/GenBank/DDBJ whole genome shotgun (WGS) entry which is preliminary data.</text>
</comment>
<protein>
    <submittedName>
        <fullName evidence="12">C-C chemokine receptor type 5-like</fullName>
    </submittedName>
</protein>
<evidence type="ECO:0000256" key="5">
    <source>
        <dbReference type="ARBA" id="ARBA00023040"/>
    </source>
</evidence>
<dbReference type="GO" id="GO:0060326">
    <property type="term" value="P:cell chemotaxis"/>
    <property type="evidence" value="ECO:0007669"/>
    <property type="project" value="TreeGrafter"/>
</dbReference>
<dbReference type="PANTHER" id="PTHR10489">
    <property type="entry name" value="CELL ADHESION MOLECULE"/>
    <property type="match status" value="1"/>
</dbReference>
<gene>
    <name evidence="12" type="ORF">C0J50_16225</name>
</gene>
<evidence type="ECO:0000313" key="13">
    <source>
        <dbReference type="Proteomes" id="UP001205998"/>
    </source>
</evidence>
<dbReference type="GO" id="GO:0019722">
    <property type="term" value="P:calcium-mediated signaling"/>
    <property type="evidence" value="ECO:0007669"/>
    <property type="project" value="TreeGrafter"/>
</dbReference>
<organism evidence="12 13">
    <name type="scientific">Silurus asotus</name>
    <name type="common">Amur catfish</name>
    <name type="synonym">Parasilurus asotus</name>
    <dbReference type="NCBI Taxonomy" id="30991"/>
    <lineage>
        <taxon>Eukaryota</taxon>
        <taxon>Metazoa</taxon>
        <taxon>Chordata</taxon>
        <taxon>Craniata</taxon>
        <taxon>Vertebrata</taxon>
        <taxon>Euteleostomi</taxon>
        <taxon>Actinopterygii</taxon>
        <taxon>Neopterygii</taxon>
        <taxon>Teleostei</taxon>
        <taxon>Ostariophysi</taxon>
        <taxon>Siluriformes</taxon>
        <taxon>Siluridae</taxon>
        <taxon>Silurus</taxon>
    </lineage>
</organism>
<dbReference type="EMBL" id="MU551591">
    <property type="protein sequence ID" value="KAI5624112.1"/>
    <property type="molecule type" value="Genomic_DNA"/>
</dbReference>
<evidence type="ECO:0000256" key="6">
    <source>
        <dbReference type="ARBA" id="ARBA00023136"/>
    </source>
</evidence>
<keyword evidence="4 10" id="KW-1133">Transmembrane helix</keyword>
<dbReference type="Proteomes" id="UP001205998">
    <property type="component" value="Unassembled WGS sequence"/>
</dbReference>
<evidence type="ECO:0000256" key="8">
    <source>
        <dbReference type="ARBA" id="ARBA00023224"/>
    </source>
</evidence>
<dbReference type="InterPro" id="IPR050119">
    <property type="entry name" value="CCR1-9-like"/>
</dbReference>
<evidence type="ECO:0000256" key="2">
    <source>
        <dbReference type="ARBA" id="ARBA00022475"/>
    </source>
</evidence>
<dbReference type="Gene3D" id="1.20.1070.10">
    <property type="entry name" value="Rhodopsin 7-helix transmembrane proteins"/>
    <property type="match status" value="1"/>
</dbReference>
<feature type="transmembrane region" description="Helical" evidence="10">
    <location>
        <begin position="262"/>
        <end position="288"/>
    </location>
</feature>
<feature type="transmembrane region" description="Helical" evidence="10">
    <location>
        <begin position="226"/>
        <end position="250"/>
    </location>
</feature>
<dbReference type="GO" id="GO:0009897">
    <property type="term" value="C:external side of plasma membrane"/>
    <property type="evidence" value="ECO:0007669"/>
    <property type="project" value="TreeGrafter"/>
</dbReference>
<evidence type="ECO:0000256" key="9">
    <source>
        <dbReference type="RuleBase" id="RU000688"/>
    </source>
</evidence>
<dbReference type="GO" id="GO:0019957">
    <property type="term" value="F:C-C chemokine binding"/>
    <property type="evidence" value="ECO:0007669"/>
    <property type="project" value="TreeGrafter"/>
</dbReference>
<keyword evidence="5 9" id="KW-0297">G-protein coupled receptor</keyword>
<dbReference type="InterPro" id="IPR017452">
    <property type="entry name" value="GPCR_Rhodpsn_7TM"/>
</dbReference>
<dbReference type="GO" id="GO:0006955">
    <property type="term" value="P:immune response"/>
    <property type="evidence" value="ECO:0007669"/>
    <property type="project" value="TreeGrafter"/>
</dbReference>
<reference evidence="12" key="1">
    <citation type="submission" date="2018-07" db="EMBL/GenBank/DDBJ databases">
        <title>Comparative genomics of catfishes provides insights into carnivory and benthic adaptation.</title>
        <authorList>
            <person name="Zhang Y."/>
            <person name="Wang D."/>
            <person name="Peng Z."/>
            <person name="Zheng S."/>
            <person name="Shao F."/>
            <person name="Tao W."/>
        </authorList>
    </citation>
    <scope>NUCLEOTIDE SEQUENCE</scope>
    <source>
        <strain evidence="12">Chongqing</strain>
    </source>
</reference>
<evidence type="ECO:0000256" key="7">
    <source>
        <dbReference type="ARBA" id="ARBA00023170"/>
    </source>
</evidence>
<evidence type="ECO:0000256" key="4">
    <source>
        <dbReference type="ARBA" id="ARBA00022989"/>
    </source>
</evidence>
<evidence type="ECO:0000313" key="12">
    <source>
        <dbReference type="EMBL" id="KAI5624112.1"/>
    </source>
</evidence>
<dbReference type="PANTHER" id="PTHR10489:SF627">
    <property type="entry name" value="C-C CHEMOKINE RECEPTOR TYPE 8"/>
    <property type="match status" value="1"/>
</dbReference>
<feature type="transmembrane region" description="Helical" evidence="10">
    <location>
        <begin position="67"/>
        <end position="88"/>
    </location>
</feature>
<dbReference type="SUPFAM" id="SSF81321">
    <property type="entry name" value="Family A G protein-coupled receptor-like"/>
    <property type="match status" value="1"/>
</dbReference>
<keyword evidence="13" id="KW-1185">Reference proteome</keyword>
<comment type="similarity">
    <text evidence="9">Belongs to the G-protein coupled receptor 1 family.</text>
</comment>
<dbReference type="GO" id="GO:0007204">
    <property type="term" value="P:positive regulation of cytosolic calcium ion concentration"/>
    <property type="evidence" value="ECO:0007669"/>
    <property type="project" value="TreeGrafter"/>
</dbReference>
<feature type="transmembrane region" description="Helical" evidence="10">
    <location>
        <begin position="175"/>
        <end position="193"/>
    </location>
</feature>
<dbReference type="InterPro" id="IPR000276">
    <property type="entry name" value="GPCR_Rhodpsn"/>
</dbReference>
<evidence type="ECO:0000256" key="3">
    <source>
        <dbReference type="ARBA" id="ARBA00022692"/>
    </source>
</evidence>
<dbReference type="CDD" id="cd14984">
    <property type="entry name" value="7tmA_Chemokine_R"/>
    <property type="match status" value="1"/>
</dbReference>
<comment type="subcellular location">
    <subcellularLocation>
        <location evidence="1">Cell membrane</location>
        <topology evidence="1">Multi-pass membrane protein</topology>
    </subcellularLocation>
</comment>
<dbReference type="PRINTS" id="PR00237">
    <property type="entry name" value="GPCRRHODOPSN"/>
</dbReference>
<keyword evidence="6 10" id="KW-0472">Membrane</keyword>
<name>A0AAD5AYY6_SILAS</name>
<accession>A0AAD5AYY6</accession>
<evidence type="ECO:0000256" key="10">
    <source>
        <dbReference type="SAM" id="Phobius"/>
    </source>
</evidence>
<feature type="domain" description="G-protein coupled receptors family 1 profile" evidence="11">
    <location>
        <begin position="79"/>
        <end position="328"/>
    </location>
</feature>
<proteinExistence type="inferred from homology"/>
<dbReference type="PROSITE" id="PS50262">
    <property type="entry name" value="G_PROTEIN_RECEP_F1_2"/>
    <property type="match status" value="1"/>
</dbReference>
<evidence type="ECO:0000256" key="1">
    <source>
        <dbReference type="ARBA" id="ARBA00004651"/>
    </source>
</evidence>
<feature type="transmembrane region" description="Helical" evidence="10">
    <location>
        <begin position="100"/>
        <end position="122"/>
    </location>
</feature>
<keyword evidence="2" id="KW-1003">Cell membrane</keyword>
<evidence type="ECO:0000259" key="11">
    <source>
        <dbReference type="PROSITE" id="PS50262"/>
    </source>
</evidence>
<dbReference type="PROSITE" id="PS00237">
    <property type="entry name" value="G_PROTEIN_RECEP_F1_1"/>
    <property type="match status" value="1"/>
</dbReference>
<sequence>MMLFLDDPDEMKSAVSSKGYIINPNMVPSHTVMRISSEFISTTEFDYGDLPSEPCEYGPHSSHILPLLYSVFIVVGLLGNLLVLWVILKGAQLKSMTDVSLLNLTIADLLLIFTLPFLAHYARSTWVFGSFMCTLVLSVYHIGFYAGIFFIVLMSFDRYLAIVHSVFALKIRTKTYGILASLFVWIFAVASSFPELLHLGVENNATQNVCSAYPKNNQYSDVRSKAIFKMNVLGLLIPLIVVGFCYSMVLRKLKTLRNSKKLAIRLVATVMVVFFCCWIPYNIAAFLSALEMKLYLTPGCKLSKTIRLLLQITEAVAYSHSCLNPFLYVFVGQKFRRHLARLLRQTPCFQVQCMKEYMTQAAASVYSQSTSVEERSTAF</sequence>
<keyword evidence="3 9" id="KW-0812">Transmembrane</keyword>
<dbReference type="PRINTS" id="PR00657">
    <property type="entry name" value="CCCHEMOKINER"/>
</dbReference>
<keyword evidence="8 9" id="KW-0807">Transducer</keyword>
<dbReference type="InterPro" id="IPR000355">
    <property type="entry name" value="Chemokine_rcpt"/>
</dbReference>
<dbReference type="Pfam" id="PF00001">
    <property type="entry name" value="7tm_1"/>
    <property type="match status" value="1"/>
</dbReference>
<dbReference type="AlphaFoldDB" id="A0AAD5AYY6"/>
<feature type="transmembrane region" description="Helical" evidence="10">
    <location>
        <begin position="128"/>
        <end position="154"/>
    </location>
</feature>
<dbReference type="GO" id="GO:0016493">
    <property type="term" value="F:C-C chemokine receptor activity"/>
    <property type="evidence" value="ECO:0007669"/>
    <property type="project" value="TreeGrafter"/>
</dbReference>
<keyword evidence="7 9" id="KW-0675">Receptor</keyword>